<accession>A0A5J4X2H8</accession>
<dbReference type="AlphaFoldDB" id="A0A5J4X2H8"/>
<dbReference type="Proteomes" id="UP000324800">
    <property type="component" value="Unassembled WGS sequence"/>
</dbReference>
<gene>
    <name evidence="1" type="ORF">EZS28_003519</name>
</gene>
<organism evidence="1 2">
    <name type="scientific">Streblomastix strix</name>
    <dbReference type="NCBI Taxonomy" id="222440"/>
    <lineage>
        <taxon>Eukaryota</taxon>
        <taxon>Metamonada</taxon>
        <taxon>Preaxostyla</taxon>
        <taxon>Oxymonadida</taxon>
        <taxon>Streblomastigidae</taxon>
        <taxon>Streblomastix</taxon>
    </lineage>
</organism>
<sequence length="96" mass="11097">MHQIGGAEMSISRWSSFRSSEVSHLKGIADQAHYGHIPDDTKCRTQVQGDQRVRQLIRLEKVSRSEWWKPSHFSINARSARKKGEAVQQKQKQQIL</sequence>
<reference evidence="1 2" key="1">
    <citation type="submission" date="2019-03" db="EMBL/GenBank/DDBJ databases">
        <title>Single cell metagenomics reveals metabolic interactions within the superorganism composed of flagellate Streblomastix strix and complex community of Bacteroidetes bacteria on its surface.</title>
        <authorList>
            <person name="Treitli S.C."/>
            <person name="Kolisko M."/>
            <person name="Husnik F."/>
            <person name="Keeling P."/>
            <person name="Hampl V."/>
        </authorList>
    </citation>
    <scope>NUCLEOTIDE SEQUENCE [LARGE SCALE GENOMIC DNA]</scope>
    <source>
        <strain evidence="1">ST1C</strain>
    </source>
</reference>
<name>A0A5J4X2H8_9EUKA</name>
<evidence type="ECO:0000313" key="1">
    <source>
        <dbReference type="EMBL" id="KAA6400956.1"/>
    </source>
</evidence>
<evidence type="ECO:0000313" key="2">
    <source>
        <dbReference type="Proteomes" id="UP000324800"/>
    </source>
</evidence>
<dbReference type="EMBL" id="SNRW01000470">
    <property type="protein sequence ID" value="KAA6400956.1"/>
    <property type="molecule type" value="Genomic_DNA"/>
</dbReference>
<proteinExistence type="predicted"/>
<protein>
    <submittedName>
        <fullName evidence="1">Uncharacterized protein</fullName>
    </submittedName>
</protein>
<comment type="caution">
    <text evidence="1">The sequence shown here is derived from an EMBL/GenBank/DDBJ whole genome shotgun (WGS) entry which is preliminary data.</text>
</comment>